<protein>
    <submittedName>
        <fullName evidence="6">LysR family transcriptional regulator</fullName>
    </submittedName>
</protein>
<geneLocation type="plasmid" evidence="6 7">
    <name>p-SCP1</name>
</geneLocation>
<accession>A0ABX7FF22</accession>
<keyword evidence="3" id="KW-0238">DNA-binding</keyword>
<dbReference type="InterPro" id="IPR036390">
    <property type="entry name" value="WH_DNA-bd_sf"/>
</dbReference>
<evidence type="ECO:0000313" key="6">
    <source>
        <dbReference type="EMBL" id="QRF68669.1"/>
    </source>
</evidence>
<evidence type="ECO:0000313" key="7">
    <source>
        <dbReference type="Proteomes" id="UP000596387"/>
    </source>
</evidence>
<dbReference type="InterPro" id="IPR000847">
    <property type="entry name" value="LysR_HTH_N"/>
</dbReference>
<evidence type="ECO:0000256" key="2">
    <source>
        <dbReference type="ARBA" id="ARBA00023015"/>
    </source>
</evidence>
<dbReference type="PANTHER" id="PTHR30118">
    <property type="entry name" value="HTH-TYPE TRANSCRIPTIONAL REGULATOR LEUO-RELATED"/>
    <property type="match status" value="1"/>
</dbReference>
<dbReference type="SUPFAM" id="SSF53850">
    <property type="entry name" value="Periplasmic binding protein-like II"/>
    <property type="match status" value="1"/>
</dbReference>
<gene>
    <name evidence="6" type="ORF">GQA70_20020</name>
</gene>
<feature type="domain" description="HTH lysR-type" evidence="5">
    <location>
        <begin position="8"/>
        <end position="65"/>
    </location>
</feature>
<evidence type="ECO:0000259" key="5">
    <source>
        <dbReference type="PROSITE" id="PS50931"/>
    </source>
</evidence>
<evidence type="ECO:0000256" key="4">
    <source>
        <dbReference type="ARBA" id="ARBA00023163"/>
    </source>
</evidence>
<dbReference type="SUPFAM" id="SSF46785">
    <property type="entry name" value="Winged helix' DNA-binding domain"/>
    <property type="match status" value="1"/>
</dbReference>
<dbReference type="Pfam" id="PF00126">
    <property type="entry name" value="HTH_1"/>
    <property type="match status" value="1"/>
</dbReference>
<evidence type="ECO:0000256" key="3">
    <source>
        <dbReference type="ARBA" id="ARBA00023125"/>
    </source>
</evidence>
<reference evidence="6 7" key="1">
    <citation type="submission" date="2019-12" db="EMBL/GenBank/DDBJ databases">
        <title>Complete Genome Sequence of a Quorum-Sensing Bacterium,Rhodobacteraceae bacterium C31, Isolated from a marine microalgae symbiotic bacteria.</title>
        <authorList>
            <person name="Zhang Y."/>
        </authorList>
    </citation>
    <scope>NUCLEOTIDE SEQUENCE [LARGE SCALE GENOMIC DNA]</scope>
    <source>
        <strain evidence="6 7">C31</strain>
        <plasmid evidence="6 7">p-SCP1</plasmid>
    </source>
</reference>
<dbReference type="CDD" id="cd08417">
    <property type="entry name" value="PBP2_Nitroaromatics_like"/>
    <property type="match status" value="1"/>
</dbReference>
<keyword evidence="6" id="KW-0614">Plasmid</keyword>
<keyword evidence="4" id="KW-0804">Transcription</keyword>
<dbReference type="InterPro" id="IPR036388">
    <property type="entry name" value="WH-like_DNA-bd_sf"/>
</dbReference>
<dbReference type="EMBL" id="CP047167">
    <property type="protein sequence ID" value="QRF68669.1"/>
    <property type="molecule type" value="Genomic_DNA"/>
</dbReference>
<dbReference type="Pfam" id="PF03466">
    <property type="entry name" value="LysR_substrate"/>
    <property type="match status" value="1"/>
</dbReference>
<dbReference type="InterPro" id="IPR005119">
    <property type="entry name" value="LysR_subst-bd"/>
</dbReference>
<comment type="similarity">
    <text evidence="1">Belongs to the LysR transcriptional regulatory family.</text>
</comment>
<dbReference type="InterPro" id="IPR050389">
    <property type="entry name" value="LysR-type_TF"/>
</dbReference>
<dbReference type="InterPro" id="IPR037402">
    <property type="entry name" value="YidZ_PBP2"/>
</dbReference>
<name>A0ABX7FF22_9RHOB</name>
<organism evidence="6 7">
    <name type="scientific">Ponticoccus alexandrii</name>
    <dbReference type="NCBI Taxonomy" id="1943633"/>
    <lineage>
        <taxon>Bacteria</taxon>
        <taxon>Pseudomonadati</taxon>
        <taxon>Pseudomonadota</taxon>
        <taxon>Alphaproteobacteria</taxon>
        <taxon>Rhodobacterales</taxon>
        <taxon>Roseobacteraceae</taxon>
        <taxon>Ponticoccus</taxon>
    </lineage>
</organism>
<keyword evidence="7" id="KW-1185">Reference proteome</keyword>
<dbReference type="Proteomes" id="UP000596387">
    <property type="component" value="Plasmid p-SCP1"/>
</dbReference>
<dbReference type="PRINTS" id="PR00039">
    <property type="entry name" value="HTHLYSR"/>
</dbReference>
<sequence length="321" mass="35622">MLSSLNAVDLNLLKVLNAIATKGQLTAAGEMIGLSQPAMSHALKRLRAIFDDELFHRTSSGLQMTGTCQRIMPSVRKIVTECEHVFVTGGVFNPATNAQVFRIGMNDYFSVVLLPPLILRVRELAPNCQIEVLHTPRIGTNARSQNRIIVQDYLDDGIIDVAVMTADKVAPRFVCQPLFDEDRVCLISAKNPASQGPLTMERFLSLGHVKVSSDPKRRGWVDEKLDSMGLERQIVATVPHFSSAVSIVAQSDLVTIMPASVARLFEASHDLVLHGPPFSIERQATSMIWLRSKQEDSAQKWLRDQIQHCFELDPEAQEAAR</sequence>
<dbReference type="Gene3D" id="1.10.10.10">
    <property type="entry name" value="Winged helix-like DNA-binding domain superfamily/Winged helix DNA-binding domain"/>
    <property type="match status" value="1"/>
</dbReference>
<dbReference type="RefSeq" id="WP_082056082.1">
    <property type="nucleotide sequence ID" value="NZ_CP047167.1"/>
</dbReference>
<dbReference type="PROSITE" id="PS50931">
    <property type="entry name" value="HTH_LYSR"/>
    <property type="match status" value="1"/>
</dbReference>
<dbReference type="Gene3D" id="3.40.190.10">
    <property type="entry name" value="Periplasmic binding protein-like II"/>
    <property type="match status" value="2"/>
</dbReference>
<proteinExistence type="inferred from homology"/>
<dbReference type="PANTHER" id="PTHR30118:SF15">
    <property type="entry name" value="TRANSCRIPTIONAL REGULATORY PROTEIN"/>
    <property type="match status" value="1"/>
</dbReference>
<keyword evidence="2" id="KW-0805">Transcription regulation</keyword>
<evidence type="ECO:0000256" key="1">
    <source>
        <dbReference type="ARBA" id="ARBA00009437"/>
    </source>
</evidence>